<keyword evidence="4" id="KW-1185">Reference proteome</keyword>
<dbReference type="Proteomes" id="UP000320359">
    <property type="component" value="Unassembled WGS sequence"/>
</dbReference>
<keyword evidence="1" id="KW-0472">Membrane</keyword>
<dbReference type="EMBL" id="VJWL01000003">
    <property type="protein sequence ID" value="TRW48546.1"/>
    <property type="molecule type" value="Genomic_DNA"/>
</dbReference>
<feature type="transmembrane region" description="Helical" evidence="1">
    <location>
        <begin position="105"/>
        <end position="122"/>
    </location>
</feature>
<dbReference type="Gene3D" id="1.10.260.40">
    <property type="entry name" value="lambda repressor-like DNA-binding domains"/>
    <property type="match status" value="1"/>
</dbReference>
<accession>A0A552X0S7</accession>
<dbReference type="SUPFAM" id="SSF47413">
    <property type="entry name" value="lambda repressor-like DNA-binding domains"/>
    <property type="match status" value="1"/>
</dbReference>
<sequence>MSINAEQVRALRESRGWSQEHLAEVAGLSLRTIQRVEADGRGSRETKLSLAAAFDVPLGRLSVVGVGDAGQDSAVGKSSFSLMTIGTFFVLLGLIAGVFVPLLVAGSAVLVSGLSVYAIDYLNGMRRAAGMPPLLPDAASISGLSLFISGVMVVLLGLSINGELWWMPGGVLAGIGLAALLWPPLRRRIIGGEPTPPSAE</sequence>
<dbReference type="SMART" id="SM00530">
    <property type="entry name" value="HTH_XRE"/>
    <property type="match status" value="1"/>
</dbReference>
<evidence type="ECO:0000256" key="1">
    <source>
        <dbReference type="SAM" id="Phobius"/>
    </source>
</evidence>
<keyword evidence="1" id="KW-0812">Transmembrane</keyword>
<feature type="transmembrane region" description="Helical" evidence="1">
    <location>
        <begin position="164"/>
        <end position="182"/>
    </location>
</feature>
<evidence type="ECO:0000313" key="3">
    <source>
        <dbReference type="EMBL" id="TRW48546.1"/>
    </source>
</evidence>
<reference evidence="3 4" key="1">
    <citation type="submission" date="2019-07" db="EMBL/GenBank/DDBJ databases">
        <authorList>
            <person name="Yang M."/>
            <person name="Zhao D."/>
            <person name="Xiang H."/>
        </authorList>
    </citation>
    <scope>NUCLEOTIDE SEQUENCE [LARGE SCALE GENOMIC DNA]</scope>
    <source>
        <strain evidence="3 4">IM1326</strain>
    </source>
</reference>
<proteinExistence type="predicted"/>
<evidence type="ECO:0000259" key="2">
    <source>
        <dbReference type="PROSITE" id="PS50943"/>
    </source>
</evidence>
<keyword evidence="1" id="KW-1133">Transmembrane helix</keyword>
<evidence type="ECO:0000313" key="4">
    <source>
        <dbReference type="Proteomes" id="UP000320359"/>
    </source>
</evidence>
<feature type="domain" description="HTH cro/C1-type" evidence="2">
    <location>
        <begin position="8"/>
        <end position="61"/>
    </location>
</feature>
<organism evidence="3 4">
    <name type="scientific">Aliidiomarina halalkaliphila</name>
    <dbReference type="NCBI Taxonomy" id="2593535"/>
    <lineage>
        <taxon>Bacteria</taxon>
        <taxon>Pseudomonadati</taxon>
        <taxon>Pseudomonadota</taxon>
        <taxon>Gammaproteobacteria</taxon>
        <taxon>Alteromonadales</taxon>
        <taxon>Idiomarinaceae</taxon>
        <taxon>Aliidiomarina</taxon>
    </lineage>
</organism>
<name>A0A552X0S7_9GAMM</name>
<feature type="transmembrane region" description="Helical" evidence="1">
    <location>
        <begin position="80"/>
        <end position="99"/>
    </location>
</feature>
<protein>
    <submittedName>
        <fullName evidence="3">Helix-turn-helix transcriptional regulator</fullName>
    </submittedName>
</protein>
<dbReference type="PROSITE" id="PS50943">
    <property type="entry name" value="HTH_CROC1"/>
    <property type="match status" value="1"/>
</dbReference>
<comment type="caution">
    <text evidence="3">The sequence shown here is derived from an EMBL/GenBank/DDBJ whole genome shotgun (WGS) entry which is preliminary data.</text>
</comment>
<dbReference type="GO" id="GO:0003677">
    <property type="term" value="F:DNA binding"/>
    <property type="evidence" value="ECO:0007669"/>
    <property type="project" value="InterPro"/>
</dbReference>
<dbReference type="InterPro" id="IPR010982">
    <property type="entry name" value="Lambda_DNA-bd_dom_sf"/>
</dbReference>
<dbReference type="AlphaFoldDB" id="A0A552X0S7"/>
<gene>
    <name evidence="3" type="ORF">FM042_09340</name>
</gene>
<dbReference type="Pfam" id="PF01381">
    <property type="entry name" value="HTH_3"/>
    <property type="match status" value="1"/>
</dbReference>
<dbReference type="InterPro" id="IPR001387">
    <property type="entry name" value="Cro/C1-type_HTH"/>
</dbReference>
<dbReference type="OrthoDB" id="21915at2"/>
<feature type="transmembrane region" description="Helical" evidence="1">
    <location>
        <begin position="134"/>
        <end position="158"/>
    </location>
</feature>
<dbReference type="CDD" id="cd00093">
    <property type="entry name" value="HTH_XRE"/>
    <property type="match status" value="1"/>
</dbReference>